<keyword evidence="4" id="KW-1185">Reference proteome</keyword>
<reference evidence="3 4" key="1">
    <citation type="submission" date="2015-06" db="EMBL/GenBank/DDBJ databases">
        <title>Genome sequence of Pseudoalteromonas peptidolytica.</title>
        <authorList>
            <person name="Xie B.-B."/>
            <person name="Rong J.-C."/>
            <person name="Qin Q.-L."/>
            <person name="Zhang Y.-Z."/>
        </authorList>
    </citation>
    <scope>NUCLEOTIDE SEQUENCE [LARGE SCALE GENOMIC DNA]</scope>
    <source>
        <strain evidence="3 4">F12-50-A1</strain>
    </source>
</reference>
<evidence type="ECO:0000313" key="3">
    <source>
        <dbReference type="EMBL" id="MBE0348265.1"/>
    </source>
</evidence>
<comment type="caution">
    <text evidence="3">The sequence shown here is derived from an EMBL/GenBank/DDBJ whole genome shotgun (WGS) entry which is preliminary data.</text>
</comment>
<dbReference type="AlphaFoldDB" id="A0A8I0N022"/>
<evidence type="ECO:0000313" key="4">
    <source>
        <dbReference type="Proteomes" id="UP000660708"/>
    </source>
</evidence>
<accession>A0A8I0N022</accession>
<name>A0A8I0N022_9GAMM</name>
<proteinExistence type="predicted"/>
<dbReference type="EMBL" id="AQHF01000032">
    <property type="protein sequence ID" value="MBE0348265.1"/>
    <property type="molecule type" value="Genomic_DNA"/>
</dbReference>
<dbReference type="RefSeq" id="WP_147389449.1">
    <property type="nucleotide sequence ID" value="NZ_AQHF01000032.1"/>
</dbReference>
<protein>
    <submittedName>
        <fullName evidence="3">Uncharacterized protein</fullName>
    </submittedName>
</protein>
<evidence type="ECO:0000256" key="2">
    <source>
        <dbReference type="ARBA" id="ARBA00023163"/>
    </source>
</evidence>
<keyword evidence="1" id="KW-0805">Transcription regulation</keyword>
<dbReference type="Proteomes" id="UP000660708">
    <property type="component" value="Unassembled WGS sequence"/>
</dbReference>
<dbReference type="Gene3D" id="1.10.10.2690">
    <property type="match status" value="1"/>
</dbReference>
<organism evidence="3 4">
    <name type="scientific">Pseudoalteromonas peptidolytica F12-50-A1</name>
    <dbReference type="NCBI Taxonomy" id="1315280"/>
    <lineage>
        <taxon>Bacteria</taxon>
        <taxon>Pseudomonadati</taxon>
        <taxon>Pseudomonadota</taxon>
        <taxon>Gammaproteobacteria</taxon>
        <taxon>Alteromonadales</taxon>
        <taxon>Pseudoalteromonadaceae</taxon>
        <taxon>Pseudoalteromonas</taxon>
    </lineage>
</organism>
<gene>
    <name evidence="3" type="ORF">PPEP_a4547</name>
</gene>
<dbReference type="InterPro" id="IPR053721">
    <property type="entry name" value="Fimbrial_Adhesin_Reg"/>
</dbReference>
<sequence>MSLLHQGTQTPERLDALIRVRNIRSEAIKSALHDYLVKGHPKTSAAKLNGIPDGNLNRALESLEAAAREVEFIKELDWARFKKENGVRL</sequence>
<keyword evidence="2" id="KW-0804">Transcription</keyword>
<evidence type="ECO:0000256" key="1">
    <source>
        <dbReference type="ARBA" id="ARBA00023015"/>
    </source>
</evidence>